<accession>A0A835Q1S3</accession>
<organism evidence="2 3">
    <name type="scientific">Vanilla planifolia</name>
    <name type="common">Vanilla</name>
    <dbReference type="NCBI Taxonomy" id="51239"/>
    <lineage>
        <taxon>Eukaryota</taxon>
        <taxon>Viridiplantae</taxon>
        <taxon>Streptophyta</taxon>
        <taxon>Embryophyta</taxon>
        <taxon>Tracheophyta</taxon>
        <taxon>Spermatophyta</taxon>
        <taxon>Magnoliopsida</taxon>
        <taxon>Liliopsida</taxon>
        <taxon>Asparagales</taxon>
        <taxon>Orchidaceae</taxon>
        <taxon>Vanilloideae</taxon>
        <taxon>Vanilleae</taxon>
        <taxon>Vanilla</taxon>
    </lineage>
</organism>
<dbReference type="AlphaFoldDB" id="A0A835Q1S3"/>
<name>A0A835Q1S3_VANPL</name>
<feature type="region of interest" description="Disordered" evidence="1">
    <location>
        <begin position="1"/>
        <end position="72"/>
    </location>
</feature>
<evidence type="ECO:0000313" key="3">
    <source>
        <dbReference type="Proteomes" id="UP000636800"/>
    </source>
</evidence>
<proteinExistence type="predicted"/>
<sequence length="72" mass="7966">MEERRRWRMGPASSAFDADGSGLRRKLLRRIKSKEASSVETKSQSMEDPPAMPVALPVTTQGKVQAGPPSRR</sequence>
<dbReference type="OrthoDB" id="448954at2759"/>
<dbReference type="EMBL" id="JADCNL010000010">
    <property type="protein sequence ID" value="KAG0464044.1"/>
    <property type="molecule type" value="Genomic_DNA"/>
</dbReference>
<gene>
    <name evidence="2" type="ORF">HPP92_020113</name>
</gene>
<dbReference type="Proteomes" id="UP000636800">
    <property type="component" value="Chromosome 10"/>
</dbReference>
<feature type="compositionally biased region" description="Polar residues" evidence="1">
    <location>
        <begin position="36"/>
        <end position="46"/>
    </location>
</feature>
<keyword evidence="3" id="KW-1185">Reference proteome</keyword>
<reference evidence="2 3" key="1">
    <citation type="journal article" date="2020" name="Nat. Food">
        <title>A phased Vanilla planifolia genome enables genetic improvement of flavour and production.</title>
        <authorList>
            <person name="Hasing T."/>
            <person name="Tang H."/>
            <person name="Brym M."/>
            <person name="Khazi F."/>
            <person name="Huang T."/>
            <person name="Chambers A.H."/>
        </authorList>
    </citation>
    <scope>NUCLEOTIDE SEQUENCE [LARGE SCALE GENOMIC DNA]</scope>
    <source>
        <tissue evidence="2">Leaf</tissue>
    </source>
</reference>
<feature type="compositionally biased region" description="Basic residues" evidence="1">
    <location>
        <begin position="23"/>
        <end position="32"/>
    </location>
</feature>
<evidence type="ECO:0000256" key="1">
    <source>
        <dbReference type="SAM" id="MobiDB-lite"/>
    </source>
</evidence>
<evidence type="ECO:0000313" key="2">
    <source>
        <dbReference type="EMBL" id="KAG0464044.1"/>
    </source>
</evidence>
<comment type="caution">
    <text evidence="2">The sequence shown here is derived from an EMBL/GenBank/DDBJ whole genome shotgun (WGS) entry which is preliminary data.</text>
</comment>
<protein>
    <submittedName>
        <fullName evidence="2">Uncharacterized protein</fullName>
    </submittedName>
</protein>